<sequence length="394" mass="45234">MALSTIWRELPGDLAEQILSQLVATHFHRDPAYTWACLRHLSAHQKHVIEYRFAQFWLPKLSITLYSGVRHKFEYALDKTPNPDDSDRATFSIERQIHHPLLGLSQDSVPGALTEKCLRDAWDQYDPATFRNITVRLGEGYLSGGCRGGYLVNDTDIPGLQFLPGRKIRFCWKEAMNGLLREELYMRKVGDEMFAEACNRWCAQNLQAPPATAGNGPPVPPLHIQVRFWRCDIQSARRVAVFKHRVAKSKESARAVQLRFAVHSVNLHKQELYLDSVIRNNWLALRTQAPDIFEVASVEESVVPRFDVFQRWLDQGRQEYEGDGDGDVRAETILDLYRDEYAWSCRTGSPDDEGVGIEAFWEKTGRRTADTSYSRLEFILILAGKTKRRWDPAP</sequence>
<evidence type="ECO:0000313" key="1">
    <source>
        <dbReference type="EMBL" id="KAK4150462.1"/>
    </source>
</evidence>
<reference evidence="1" key="1">
    <citation type="journal article" date="2023" name="Mol. Phylogenet. Evol.">
        <title>Genome-scale phylogeny and comparative genomics of the fungal order Sordariales.</title>
        <authorList>
            <person name="Hensen N."/>
            <person name="Bonometti L."/>
            <person name="Westerberg I."/>
            <person name="Brannstrom I.O."/>
            <person name="Guillou S."/>
            <person name="Cros-Aarteil S."/>
            <person name="Calhoun S."/>
            <person name="Haridas S."/>
            <person name="Kuo A."/>
            <person name="Mondo S."/>
            <person name="Pangilinan J."/>
            <person name="Riley R."/>
            <person name="LaButti K."/>
            <person name="Andreopoulos B."/>
            <person name="Lipzen A."/>
            <person name="Chen C."/>
            <person name="Yan M."/>
            <person name="Daum C."/>
            <person name="Ng V."/>
            <person name="Clum A."/>
            <person name="Steindorff A."/>
            <person name="Ohm R.A."/>
            <person name="Martin F."/>
            <person name="Silar P."/>
            <person name="Natvig D.O."/>
            <person name="Lalanne C."/>
            <person name="Gautier V."/>
            <person name="Ament-Velasquez S.L."/>
            <person name="Kruys A."/>
            <person name="Hutchinson M.I."/>
            <person name="Powell A.J."/>
            <person name="Barry K."/>
            <person name="Miller A.N."/>
            <person name="Grigoriev I.V."/>
            <person name="Debuchy R."/>
            <person name="Gladieux P."/>
            <person name="Hiltunen Thoren M."/>
            <person name="Johannesson H."/>
        </authorList>
    </citation>
    <scope>NUCLEOTIDE SEQUENCE</scope>
    <source>
        <strain evidence="1">CBS 538.74</strain>
    </source>
</reference>
<proteinExistence type="predicted"/>
<keyword evidence="2" id="KW-1185">Reference proteome</keyword>
<dbReference type="AlphaFoldDB" id="A0AAN6VFG3"/>
<dbReference type="Proteomes" id="UP001302745">
    <property type="component" value="Unassembled WGS sequence"/>
</dbReference>
<evidence type="ECO:0000313" key="2">
    <source>
        <dbReference type="Proteomes" id="UP001302745"/>
    </source>
</evidence>
<comment type="caution">
    <text evidence="1">The sequence shown here is derived from an EMBL/GenBank/DDBJ whole genome shotgun (WGS) entry which is preliminary data.</text>
</comment>
<reference evidence="1" key="2">
    <citation type="submission" date="2023-05" db="EMBL/GenBank/DDBJ databases">
        <authorList>
            <consortium name="Lawrence Berkeley National Laboratory"/>
            <person name="Steindorff A."/>
            <person name="Hensen N."/>
            <person name="Bonometti L."/>
            <person name="Westerberg I."/>
            <person name="Brannstrom I.O."/>
            <person name="Guillou S."/>
            <person name="Cros-Aarteil S."/>
            <person name="Calhoun S."/>
            <person name="Haridas S."/>
            <person name="Kuo A."/>
            <person name="Mondo S."/>
            <person name="Pangilinan J."/>
            <person name="Riley R."/>
            <person name="Labutti K."/>
            <person name="Andreopoulos B."/>
            <person name="Lipzen A."/>
            <person name="Chen C."/>
            <person name="Yanf M."/>
            <person name="Daum C."/>
            <person name="Ng V."/>
            <person name="Clum A."/>
            <person name="Ohm R."/>
            <person name="Martin F."/>
            <person name="Silar P."/>
            <person name="Natvig D."/>
            <person name="Lalanne C."/>
            <person name="Gautier V."/>
            <person name="Ament-Velasquez S.L."/>
            <person name="Kruys A."/>
            <person name="Hutchinson M.I."/>
            <person name="Powell A.J."/>
            <person name="Barry K."/>
            <person name="Miller A.N."/>
            <person name="Grigoriev I.V."/>
            <person name="Debuchy R."/>
            <person name="Gladieux P."/>
            <person name="Thoren M.H."/>
            <person name="Johannesson H."/>
        </authorList>
    </citation>
    <scope>NUCLEOTIDE SEQUENCE</scope>
    <source>
        <strain evidence="1">CBS 538.74</strain>
    </source>
</reference>
<dbReference type="EMBL" id="MU857070">
    <property type="protein sequence ID" value="KAK4150462.1"/>
    <property type="molecule type" value="Genomic_DNA"/>
</dbReference>
<protein>
    <submittedName>
        <fullName evidence="1">Uncharacterized protein</fullName>
    </submittedName>
</protein>
<accession>A0AAN6VFG3</accession>
<organism evidence="1 2">
    <name type="scientific">Chaetomidium leptoderma</name>
    <dbReference type="NCBI Taxonomy" id="669021"/>
    <lineage>
        <taxon>Eukaryota</taxon>
        <taxon>Fungi</taxon>
        <taxon>Dikarya</taxon>
        <taxon>Ascomycota</taxon>
        <taxon>Pezizomycotina</taxon>
        <taxon>Sordariomycetes</taxon>
        <taxon>Sordariomycetidae</taxon>
        <taxon>Sordariales</taxon>
        <taxon>Chaetomiaceae</taxon>
        <taxon>Chaetomidium</taxon>
    </lineage>
</organism>
<name>A0AAN6VFG3_9PEZI</name>
<gene>
    <name evidence="1" type="ORF">C8A00DRAFT_36927</name>
</gene>